<evidence type="ECO:0000259" key="1">
    <source>
        <dbReference type="PROSITE" id="PS50125"/>
    </source>
</evidence>
<dbReference type="SUPFAM" id="SSF55073">
    <property type="entry name" value="Nucleotide cyclase"/>
    <property type="match status" value="1"/>
</dbReference>
<dbReference type="STRING" id="1257025.LEP1GSC203_0753"/>
<sequence length="72" mass="8196">MEYNVIGDNVNFASRIEGLTQHYHCPIFVSLATFKQLEGNYSVQASFLLLEMDQVIVEGKLKPITIYEIVCL</sequence>
<dbReference type="EMBL" id="AOGW02000018">
    <property type="protein sequence ID" value="EMY60257.1"/>
    <property type="molecule type" value="Genomic_DNA"/>
</dbReference>
<dbReference type="GO" id="GO:0035556">
    <property type="term" value="P:intracellular signal transduction"/>
    <property type="evidence" value="ECO:0007669"/>
    <property type="project" value="InterPro"/>
</dbReference>
<comment type="caution">
    <text evidence="2">The sequence shown here is derived from an EMBL/GenBank/DDBJ whole genome shotgun (WGS) entry which is preliminary data.</text>
</comment>
<dbReference type="GO" id="GO:0004016">
    <property type="term" value="F:adenylate cyclase activity"/>
    <property type="evidence" value="ECO:0007669"/>
    <property type="project" value="UniProtKB-ARBA"/>
</dbReference>
<accession>N1VTG1</accession>
<dbReference type="InterPro" id="IPR001054">
    <property type="entry name" value="A/G_cyclase"/>
</dbReference>
<keyword evidence="3" id="KW-1185">Reference proteome</keyword>
<reference evidence="2" key="1">
    <citation type="submission" date="2013-03" db="EMBL/GenBank/DDBJ databases">
        <authorList>
            <person name="Harkins D.M."/>
            <person name="Durkin A.S."/>
            <person name="Brinkac L.M."/>
            <person name="Haft D.H."/>
            <person name="Selengut J.D."/>
            <person name="Sanka R."/>
            <person name="DePew J."/>
            <person name="Purushe J."/>
            <person name="Hartskeerl R.A."/>
            <person name="Ahmed A."/>
            <person name="van der Linden H."/>
            <person name="Goris M.G.A."/>
            <person name="Vinetz J.M."/>
            <person name="Sutton G.G."/>
            <person name="Nierman W.C."/>
            <person name="Fouts D.E."/>
        </authorList>
    </citation>
    <scope>NUCLEOTIDE SEQUENCE [LARGE SCALE GENOMIC DNA]</scope>
    <source>
        <strain evidence="2">LT 11-33</strain>
    </source>
</reference>
<dbReference type="GO" id="GO:0009190">
    <property type="term" value="P:cyclic nucleotide biosynthetic process"/>
    <property type="evidence" value="ECO:0007669"/>
    <property type="project" value="InterPro"/>
</dbReference>
<evidence type="ECO:0000313" key="3">
    <source>
        <dbReference type="Proteomes" id="UP000012371"/>
    </source>
</evidence>
<dbReference type="AlphaFoldDB" id="N1VTG1"/>
<dbReference type="Proteomes" id="UP000012371">
    <property type="component" value="Unassembled WGS sequence"/>
</dbReference>
<dbReference type="InterPro" id="IPR029787">
    <property type="entry name" value="Nucleotide_cyclase"/>
</dbReference>
<gene>
    <name evidence="2" type="ORF">LEP1GSC203_0753</name>
</gene>
<organism evidence="2 3">
    <name type="scientific">Leptospira terpstrae serovar Hualin str. LT 11-33 = ATCC 700639</name>
    <dbReference type="NCBI Taxonomy" id="1257025"/>
    <lineage>
        <taxon>Bacteria</taxon>
        <taxon>Pseudomonadati</taxon>
        <taxon>Spirochaetota</taxon>
        <taxon>Spirochaetia</taxon>
        <taxon>Leptospirales</taxon>
        <taxon>Leptospiraceae</taxon>
        <taxon>Leptospira</taxon>
    </lineage>
</organism>
<dbReference type="Gene3D" id="3.30.70.1230">
    <property type="entry name" value="Nucleotide cyclase"/>
    <property type="match status" value="1"/>
</dbReference>
<feature type="domain" description="Guanylate cyclase" evidence="1">
    <location>
        <begin position="1"/>
        <end position="17"/>
    </location>
</feature>
<protein>
    <submittedName>
        <fullName evidence="2">Adenylate cyclase 1 domain protein</fullName>
    </submittedName>
</protein>
<proteinExistence type="predicted"/>
<evidence type="ECO:0000313" key="2">
    <source>
        <dbReference type="EMBL" id="EMY60257.1"/>
    </source>
</evidence>
<name>N1VTG1_9LEPT</name>
<dbReference type="PROSITE" id="PS50125">
    <property type="entry name" value="GUANYLATE_CYCLASE_2"/>
    <property type="match status" value="1"/>
</dbReference>